<dbReference type="PANTHER" id="PTHR43318:SF2">
    <property type="entry name" value="UDP-N-ACETYLGLUCOSAMINE 4,6-DEHYDRATASE (INVERTING)"/>
    <property type="match status" value="1"/>
</dbReference>
<dbReference type="Gene3D" id="3.40.50.720">
    <property type="entry name" value="NAD(P)-binding Rossmann-like Domain"/>
    <property type="match status" value="1"/>
</dbReference>
<evidence type="ECO:0000259" key="2">
    <source>
        <dbReference type="Pfam" id="PF02719"/>
    </source>
</evidence>
<dbReference type="EMBL" id="LT607411">
    <property type="protein sequence ID" value="SCF28575.1"/>
    <property type="molecule type" value="Genomic_DNA"/>
</dbReference>
<dbReference type="InterPro" id="IPR051203">
    <property type="entry name" value="Polysaccharide_Synthase-Rel"/>
</dbReference>
<accession>A0A1C4Z6I3</accession>
<dbReference type="AlphaFoldDB" id="A0A1C4Z6I3"/>
<reference evidence="4" key="1">
    <citation type="submission" date="2016-06" db="EMBL/GenBank/DDBJ databases">
        <authorList>
            <person name="Varghese N."/>
            <person name="Submissions Spin"/>
        </authorList>
    </citation>
    <scope>NUCLEOTIDE SEQUENCE [LARGE SCALE GENOMIC DNA]</scope>
    <source>
        <strain evidence="4">DSM 43909</strain>
    </source>
</reference>
<dbReference type="CDD" id="cd05237">
    <property type="entry name" value="UDP_invert_4-6DH_SDR_e"/>
    <property type="match status" value="1"/>
</dbReference>
<dbReference type="InterPro" id="IPR036291">
    <property type="entry name" value="NAD(P)-bd_dom_sf"/>
</dbReference>
<evidence type="ECO:0000313" key="3">
    <source>
        <dbReference type="EMBL" id="SCF28575.1"/>
    </source>
</evidence>
<organism evidence="3 4">
    <name type="scientific">Micromonospora viridifaciens</name>
    <dbReference type="NCBI Taxonomy" id="1881"/>
    <lineage>
        <taxon>Bacteria</taxon>
        <taxon>Bacillati</taxon>
        <taxon>Actinomycetota</taxon>
        <taxon>Actinomycetes</taxon>
        <taxon>Micromonosporales</taxon>
        <taxon>Micromonosporaceae</taxon>
        <taxon>Micromonospora</taxon>
    </lineage>
</organism>
<evidence type="ECO:0000256" key="1">
    <source>
        <dbReference type="ARBA" id="ARBA00007430"/>
    </source>
</evidence>
<dbReference type="NCBIfam" id="TIGR03589">
    <property type="entry name" value="PseB"/>
    <property type="match status" value="1"/>
</dbReference>
<dbReference type="PANTHER" id="PTHR43318">
    <property type="entry name" value="UDP-N-ACETYLGLUCOSAMINE 4,6-DEHYDRATASE"/>
    <property type="match status" value="1"/>
</dbReference>
<dbReference type="Pfam" id="PF02719">
    <property type="entry name" value="Polysacc_synt_2"/>
    <property type="match status" value="1"/>
</dbReference>
<dbReference type="InterPro" id="IPR020025">
    <property type="entry name" value="PseB"/>
</dbReference>
<evidence type="ECO:0000313" key="4">
    <source>
        <dbReference type="Proteomes" id="UP000198242"/>
    </source>
</evidence>
<proteinExistence type="inferred from homology"/>
<protein>
    <submittedName>
        <fullName evidence="3">UDP-N-acetylglucosamine 4,6-dehydratase</fullName>
    </submittedName>
</protein>
<gene>
    <name evidence="3" type="ORF">GA0074695_5166</name>
</gene>
<dbReference type="Proteomes" id="UP000198242">
    <property type="component" value="Chromosome I"/>
</dbReference>
<dbReference type="InterPro" id="IPR003869">
    <property type="entry name" value="Polysac_CapD-like"/>
</dbReference>
<name>A0A1C4Z6I3_MICVI</name>
<comment type="similarity">
    <text evidence="1">Belongs to the polysaccharide synthase family.</text>
</comment>
<sequence>MRLTRERRLVNPPRLASRTGRLAEGRRIIHGNGSTKLSELNGSSILITGGTGSFGRTFLQHLLTEADPARVAVFSRDELKQYELRQQLGDDPRLRWFIGDIRDRHRLTRAMHGVDYVVHAAALKQVDTAEYNPSEFIATNITGSQHVVDAAIEAGVRKVIALSTDKASSPINLYGATKLVGDKLFVSANHYAAHHPTRFAVVRYGNVMGSRGSVVPLFRRLAAEGKSLPITDKRMTRFWITLDQAVRFVMDSFDQMQGGELFVPRIPSMRILDLVEAVAPEATTHEIGIRPGEKLHEEMIAPDDSRRTLRARDRYIVQPTIAGWGYQPPAGCEPVPDGFAYQSDGNDQWLSPEQLREMLGITA</sequence>
<feature type="domain" description="Polysaccharide biosynthesis protein CapD-like" evidence="2">
    <location>
        <begin position="45"/>
        <end position="318"/>
    </location>
</feature>
<keyword evidence="4" id="KW-1185">Reference proteome</keyword>
<dbReference type="SUPFAM" id="SSF51735">
    <property type="entry name" value="NAD(P)-binding Rossmann-fold domains"/>
    <property type="match status" value="1"/>
</dbReference>